<comment type="cofactor">
    <cofactor evidence="4">
        <name>heme c</name>
        <dbReference type="ChEBI" id="CHEBI:61717"/>
    </cofactor>
    <text evidence="4">Binds 3 heme c groups covalently per subunit.</text>
</comment>
<gene>
    <name evidence="7" type="ORF">BN112_3913</name>
</gene>
<dbReference type="Pfam" id="PF00034">
    <property type="entry name" value="Cytochrom_C"/>
    <property type="match status" value="2"/>
</dbReference>
<dbReference type="PIRSF" id="PIRSF000018">
    <property type="entry name" value="Mb_ADH_cyt_c"/>
    <property type="match status" value="1"/>
</dbReference>
<dbReference type="KEGG" id="bbh:BN112_3913"/>
<organism evidence="7 8">
    <name type="scientific">Bordetella bronchiseptica 253</name>
    <dbReference type="NCBI Taxonomy" id="568707"/>
    <lineage>
        <taxon>Bacteria</taxon>
        <taxon>Pseudomonadati</taxon>
        <taxon>Pseudomonadota</taxon>
        <taxon>Betaproteobacteria</taxon>
        <taxon>Burkholderiales</taxon>
        <taxon>Alcaligenaceae</taxon>
        <taxon>Bordetella</taxon>
    </lineage>
</organism>
<protein>
    <submittedName>
        <fullName evidence="7">Cytochrome C</fullName>
    </submittedName>
</protein>
<evidence type="ECO:0000256" key="2">
    <source>
        <dbReference type="ARBA" id="ARBA00022723"/>
    </source>
</evidence>
<dbReference type="PANTHER" id="PTHR35008">
    <property type="entry name" value="BLL4482 PROTEIN-RELATED"/>
    <property type="match status" value="1"/>
</dbReference>
<evidence type="ECO:0000256" key="4">
    <source>
        <dbReference type="PIRSR" id="PIRSR000018-50"/>
    </source>
</evidence>
<dbReference type="HOGENOM" id="CLU_028594_0_1_4"/>
<evidence type="ECO:0000313" key="7">
    <source>
        <dbReference type="EMBL" id="CCJ55827.1"/>
    </source>
</evidence>
<dbReference type="Proteomes" id="UP000007564">
    <property type="component" value="Chromosome"/>
</dbReference>
<dbReference type="RefSeq" id="WP_003815181.1">
    <property type="nucleotide sequence ID" value="NC_019382.1"/>
</dbReference>
<feature type="domain" description="Cytochrome c" evidence="6">
    <location>
        <begin position="46"/>
        <end position="149"/>
    </location>
</feature>
<dbReference type="SUPFAM" id="SSF46626">
    <property type="entry name" value="Cytochrome c"/>
    <property type="match status" value="3"/>
</dbReference>
<feature type="binding site" description="covalent" evidence="4">
    <location>
        <position position="206"/>
    </location>
    <ligand>
        <name>heme c</name>
        <dbReference type="ChEBI" id="CHEBI:61717"/>
        <label>2</label>
    </ligand>
</feature>
<evidence type="ECO:0000256" key="1">
    <source>
        <dbReference type="ARBA" id="ARBA00022617"/>
    </source>
</evidence>
<dbReference type="EMBL" id="HE965806">
    <property type="protein sequence ID" value="CCJ55827.1"/>
    <property type="molecule type" value="Genomic_DNA"/>
</dbReference>
<dbReference type="GO" id="GO:0005506">
    <property type="term" value="F:iron ion binding"/>
    <property type="evidence" value="ECO:0007669"/>
    <property type="project" value="InterPro"/>
</dbReference>
<feature type="binding site" description="covalent" evidence="4">
    <location>
        <position position="209"/>
    </location>
    <ligand>
        <name>heme c</name>
        <dbReference type="ChEBI" id="CHEBI:61717"/>
        <label>2</label>
    </ligand>
</feature>
<proteinExistence type="predicted"/>
<feature type="binding site" description="axial binding residue" evidence="5">
    <location>
        <position position="333"/>
    </location>
    <ligand>
        <name>heme c</name>
        <dbReference type="ChEBI" id="CHEBI:61717"/>
        <label>3</label>
    </ligand>
    <ligandPart>
        <name>Fe</name>
        <dbReference type="ChEBI" id="CHEBI:18248"/>
    </ligandPart>
</feature>
<sequence>MKIIKRVLVVAILALLAAVATLYWLGTRDHVPAGPQAAPATGSADELVEQGRYLARAGNCMACHTARGGQAYAGGTPIPTPFGTLYGPNITPDAETGIGGWSADDFWQALHNGKGPGGRLLYPAFPYTEYTRMTRADADALYAFLRTVEPVRQASRPHELASPYDQRLLLAAWRALYFEPGGPQADPGQSLQWNRGRYLTEGLGHCAACHTPRNSLGATRAAEALGGGMIDGLGWYAPPLTGQPGTGLGDWSAQDIAALLTTGIAPHSTVAGPMAEVVLGSTQYLSGDDALAIGTYLKSLPAAAPPPARRGAPSATVMELGGKLYGQHCAQCHQADGKGSFPAWPALAGNPSVIAAEPANVIRMVLDGGFAPATAANPRPHGMPPFAQALPDNDIAMLVSYVRNSWGNQAGAVTPLDVKRTRESGAGR</sequence>
<feature type="domain" description="Cytochrome c" evidence="6">
    <location>
        <begin position="183"/>
        <end position="301"/>
    </location>
</feature>
<dbReference type="GO" id="GO:0016020">
    <property type="term" value="C:membrane"/>
    <property type="evidence" value="ECO:0007669"/>
    <property type="project" value="InterPro"/>
</dbReference>
<evidence type="ECO:0000259" key="6">
    <source>
        <dbReference type="PROSITE" id="PS51007"/>
    </source>
</evidence>
<evidence type="ECO:0000256" key="3">
    <source>
        <dbReference type="ARBA" id="ARBA00023004"/>
    </source>
</evidence>
<feature type="binding site" description="covalent" evidence="4">
    <location>
        <position position="332"/>
    </location>
    <ligand>
        <name>heme c</name>
        <dbReference type="ChEBI" id="CHEBI:61717"/>
        <label>3</label>
    </ligand>
</feature>
<feature type="binding site" description="covalent" evidence="4">
    <location>
        <position position="60"/>
    </location>
    <ligand>
        <name>heme c</name>
        <dbReference type="ChEBI" id="CHEBI:61717"/>
        <label>1</label>
    </ligand>
</feature>
<dbReference type="PROSITE" id="PS51007">
    <property type="entry name" value="CYTC"/>
    <property type="match status" value="3"/>
</dbReference>
<feature type="domain" description="Cytochrome c" evidence="6">
    <location>
        <begin position="316"/>
        <end position="406"/>
    </location>
</feature>
<evidence type="ECO:0000313" key="8">
    <source>
        <dbReference type="Proteomes" id="UP000007564"/>
    </source>
</evidence>
<evidence type="ECO:0000256" key="5">
    <source>
        <dbReference type="PIRSR" id="PIRSR000018-51"/>
    </source>
</evidence>
<dbReference type="GeneID" id="56476992"/>
<dbReference type="GO" id="GO:0009055">
    <property type="term" value="F:electron transfer activity"/>
    <property type="evidence" value="ECO:0007669"/>
    <property type="project" value="InterPro"/>
</dbReference>
<dbReference type="OrthoDB" id="9809720at2"/>
<keyword evidence="1 4" id="KW-0349">Heme</keyword>
<dbReference type="InterPro" id="IPR051459">
    <property type="entry name" value="Cytochrome_c-type_DH"/>
</dbReference>
<dbReference type="PANTHER" id="PTHR35008:SF4">
    <property type="entry name" value="BLL4482 PROTEIN"/>
    <property type="match status" value="1"/>
</dbReference>
<reference evidence="7 8" key="1">
    <citation type="journal article" date="2012" name="BMC Genomics">
        <title>Comparative genomics of the classical Bordetella subspecies: the evolution and exchange of virulence-associated diversity amongst closely related pathogens.</title>
        <authorList>
            <person name="Park J."/>
            <person name="Zhang Y."/>
            <person name="Buboltz A.M."/>
            <person name="Zhang X."/>
            <person name="Schuster S.C."/>
            <person name="Ahuja U."/>
            <person name="Liu M."/>
            <person name="Miller J.F."/>
            <person name="Sebaihia M."/>
            <person name="Bentley S.D."/>
            <person name="Parkhill J."/>
            <person name="Harvill E.T."/>
        </authorList>
    </citation>
    <scope>NUCLEOTIDE SEQUENCE [LARGE SCALE GENOMIC DNA]</scope>
    <source>
        <strain evidence="7 8">253</strain>
    </source>
</reference>
<dbReference type="InterPro" id="IPR014353">
    <property type="entry name" value="Membr-bd_ADH_cyt_c"/>
</dbReference>
<accession>A0A0C6P7T4</accession>
<name>A0A0C6P7T4_BORBO</name>
<keyword evidence="2 5" id="KW-0479">Metal-binding</keyword>
<feature type="binding site" description="covalent" evidence="4">
    <location>
        <position position="329"/>
    </location>
    <ligand>
        <name>heme c</name>
        <dbReference type="ChEBI" id="CHEBI:61717"/>
        <label>3</label>
    </ligand>
</feature>
<keyword evidence="3 5" id="KW-0408">Iron</keyword>
<feature type="binding site" description="axial binding residue" evidence="5">
    <location>
        <position position="210"/>
    </location>
    <ligand>
        <name>heme c</name>
        <dbReference type="ChEBI" id="CHEBI:61717"/>
        <label>2</label>
    </ligand>
    <ligandPart>
        <name>Fe</name>
        <dbReference type="ChEBI" id="CHEBI:18248"/>
    </ligandPart>
</feature>
<feature type="binding site" description="axial binding residue" evidence="5">
    <location>
        <position position="64"/>
    </location>
    <ligand>
        <name>heme c</name>
        <dbReference type="ChEBI" id="CHEBI:61717"/>
        <label>1</label>
    </ligand>
    <ligandPart>
        <name>Fe</name>
        <dbReference type="ChEBI" id="CHEBI:18248"/>
    </ligandPart>
</feature>
<dbReference type="InterPro" id="IPR036909">
    <property type="entry name" value="Cyt_c-like_dom_sf"/>
</dbReference>
<feature type="binding site" description="covalent" evidence="4">
    <location>
        <position position="63"/>
    </location>
    <ligand>
        <name>heme c</name>
        <dbReference type="ChEBI" id="CHEBI:61717"/>
        <label>1</label>
    </ligand>
</feature>
<dbReference type="GO" id="GO:0020037">
    <property type="term" value="F:heme binding"/>
    <property type="evidence" value="ECO:0007669"/>
    <property type="project" value="InterPro"/>
</dbReference>
<dbReference type="GO" id="GO:0016614">
    <property type="term" value="F:oxidoreductase activity, acting on CH-OH group of donors"/>
    <property type="evidence" value="ECO:0007669"/>
    <property type="project" value="InterPro"/>
</dbReference>
<dbReference type="InterPro" id="IPR009056">
    <property type="entry name" value="Cyt_c-like_dom"/>
</dbReference>
<dbReference type="AlphaFoldDB" id="A0A0C6P7T4"/>
<dbReference type="Gene3D" id="1.10.760.10">
    <property type="entry name" value="Cytochrome c-like domain"/>
    <property type="match status" value="2"/>
</dbReference>